<feature type="transmembrane region" description="Helical" evidence="4">
    <location>
        <begin position="812"/>
        <end position="833"/>
    </location>
</feature>
<name>A0ABP1GAZ6_9CHLO</name>
<feature type="compositionally biased region" description="Basic and acidic residues" evidence="3">
    <location>
        <begin position="767"/>
        <end position="776"/>
    </location>
</feature>
<proteinExistence type="predicted"/>
<dbReference type="PANTHER" id="PTHR48060">
    <property type="entry name" value="DNA DAMAGE-REPAIR/TOLERATION PROTEIN DRT100"/>
    <property type="match status" value="1"/>
</dbReference>
<dbReference type="Pfam" id="PF00560">
    <property type="entry name" value="LRR_1"/>
    <property type="match status" value="2"/>
</dbReference>
<protein>
    <submittedName>
        <fullName evidence="5">G11607 protein</fullName>
    </submittedName>
</protein>
<dbReference type="Proteomes" id="UP001497392">
    <property type="component" value="Unassembled WGS sequence"/>
</dbReference>
<feature type="compositionally biased region" description="Basic and acidic residues" evidence="3">
    <location>
        <begin position="735"/>
        <end position="756"/>
    </location>
</feature>
<evidence type="ECO:0000256" key="4">
    <source>
        <dbReference type="SAM" id="Phobius"/>
    </source>
</evidence>
<evidence type="ECO:0000256" key="2">
    <source>
        <dbReference type="ARBA" id="ARBA00022729"/>
    </source>
</evidence>
<evidence type="ECO:0000256" key="1">
    <source>
        <dbReference type="ARBA" id="ARBA00004430"/>
    </source>
</evidence>
<feature type="region of interest" description="Disordered" evidence="3">
    <location>
        <begin position="630"/>
        <end position="782"/>
    </location>
</feature>
<dbReference type="EMBL" id="CAXHTA020000018">
    <property type="protein sequence ID" value="CAL5228467.1"/>
    <property type="molecule type" value="Genomic_DNA"/>
</dbReference>
<keyword evidence="2" id="KW-0732">Signal</keyword>
<dbReference type="InterPro" id="IPR032675">
    <property type="entry name" value="LRR_dom_sf"/>
</dbReference>
<evidence type="ECO:0000256" key="3">
    <source>
        <dbReference type="SAM" id="MobiDB-lite"/>
    </source>
</evidence>
<keyword evidence="4" id="KW-0472">Membrane</keyword>
<evidence type="ECO:0000313" key="6">
    <source>
        <dbReference type="Proteomes" id="UP001497392"/>
    </source>
</evidence>
<dbReference type="SUPFAM" id="SSF52058">
    <property type="entry name" value="L domain-like"/>
    <property type="match status" value="1"/>
</dbReference>
<dbReference type="InterPro" id="IPR053211">
    <property type="entry name" value="DNA_repair-toleration"/>
</dbReference>
<dbReference type="PANTHER" id="PTHR48060:SF24">
    <property type="entry name" value="NON-SPECIFIC SERINE_THREONINE PROTEIN KINASE"/>
    <property type="match status" value="1"/>
</dbReference>
<keyword evidence="6" id="KW-1185">Reference proteome</keyword>
<keyword evidence="4" id="KW-0812">Transmembrane</keyword>
<gene>
    <name evidence="5" type="primary">g11607</name>
    <name evidence="5" type="ORF">VP750_LOCUS10373</name>
</gene>
<accession>A0ABP1GAZ6</accession>
<comment type="caution">
    <text evidence="5">The sequence shown here is derived from an EMBL/GenBank/DDBJ whole genome shotgun (WGS) entry which is preliminary data.</text>
</comment>
<feature type="compositionally biased region" description="Acidic residues" evidence="3">
    <location>
        <begin position="630"/>
        <end position="641"/>
    </location>
</feature>
<dbReference type="Gene3D" id="3.80.10.10">
    <property type="entry name" value="Ribonuclease Inhibitor"/>
    <property type="match status" value="2"/>
</dbReference>
<dbReference type="InterPro" id="IPR001611">
    <property type="entry name" value="Leu-rich_rpt"/>
</dbReference>
<organism evidence="5 6">
    <name type="scientific">Coccomyxa viridis</name>
    <dbReference type="NCBI Taxonomy" id="1274662"/>
    <lineage>
        <taxon>Eukaryota</taxon>
        <taxon>Viridiplantae</taxon>
        <taxon>Chlorophyta</taxon>
        <taxon>core chlorophytes</taxon>
        <taxon>Trebouxiophyceae</taxon>
        <taxon>Trebouxiophyceae incertae sedis</taxon>
        <taxon>Coccomyxaceae</taxon>
        <taxon>Coccomyxa</taxon>
    </lineage>
</organism>
<sequence length="906" mass="97159">MDNETYPYTVASGAGYQLIITLKSTKGDVDLSVAPPHRGAVKTSSAKARNSRKDVVTLSPEELQEDPGVYSITVVNNAGVESDYTLDIQQALVSGTAQQLHKEDANVLKKVFEQCCEDDGSCPTLRKLVEDKDTGLCEAAPNRCDEDGHLTHLSLSSEGLECKFPKAVSKLKTLTRLDFTFNQLDGSVEDDVSPVLESLASLEHLSLGFNELEGELTCGLLGPEKKLHELDLAHNEIEGSIPECLLSRSALQELYLANNALSGSLPRMLEDVPLTTLSVSDQKGKGLSGELPSFTHAQGLSVLRLDGNSITGQLPELPSTVQEIRVQNNELHGTIPRGYGFLKQLHTFKAEENKLSGSIPSGLAGLQALQILDLSLNRLTGAIPSPWEAPKLVEMDLHSNALSGGVPGSLALLPRLSYLQLQDNELTGDLSAYAADLSGLELPSATRFFSVGGNQLTGVVSEEFQKLGAFLPGSWNILDGLLFQKTLNLSQNAFSGQLPTWALHSMSADEGLTVQLAGNKWACPGGDSIDVCSNLDEVQLGELKCVDEAGLADSATSRYAVIDLLRIMPASVDCPEQELAEGVADFKVSENGQLLPGFKVHFTPTEQGMALEDFNGKEIWDAAWGETDYDYSDEQEEEEESAPWGLTNKRIEGFPQLPGEEELKEREEEVEVPRGDVDRWTIGHKVKSSGETQQGSDVDLPDWAPGHKVSSRYGGSHPGQAEREKSYHWAQDASRAQDADTLPDARHDTSARKPDASTDAPPAAEQQHGDVDRRESPAPSISLHLPGISAAVKAATGSKQGSGRDGDRTATMLLAAFAVVLGVCAVLGGLAVWKVYQQRQRGAQYEGLAMEAGMAGLELQKSTSGLGEDHEGDTLLAKKSPVINLHATAGGEVPADVAAYKPPPAL</sequence>
<keyword evidence="4" id="KW-1133">Transmembrane helix</keyword>
<comment type="subcellular location">
    <subcellularLocation>
        <location evidence="1">Cytoplasm</location>
        <location evidence="1">Cytoskeleton</location>
        <location evidence="1">Cilium axoneme</location>
    </subcellularLocation>
</comment>
<feature type="compositionally biased region" description="Basic and acidic residues" evidence="3">
    <location>
        <begin position="661"/>
        <end position="681"/>
    </location>
</feature>
<reference evidence="5 6" key="1">
    <citation type="submission" date="2024-06" db="EMBL/GenBank/DDBJ databases">
        <authorList>
            <person name="Kraege A."/>
            <person name="Thomma B."/>
        </authorList>
    </citation>
    <scope>NUCLEOTIDE SEQUENCE [LARGE SCALE GENOMIC DNA]</scope>
</reference>
<evidence type="ECO:0000313" key="5">
    <source>
        <dbReference type="EMBL" id="CAL5228467.1"/>
    </source>
</evidence>